<dbReference type="EMBL" id="KI517441">
    <property type="protein sequence ID" value="ESQ44709.1"/>
    <property type="molecule type" value="Genomic_DNA"/>
</dbReference>
<evidence type="ECO:0000256" key="1">
    <source>
        <dbReference type="ARBA" id="ARBA00005536"/>
    </source>
</evidence>
<dbReference type="Gramene" id="ESQ44709">
    <property type="protein sequence ID" value="ESQ44709"/>
    <property type="gene ID" value="EUTSA_v10003332mg"/>
</dbReference>
<gene>
    <name evidence="2" type="ORF">EUTSA_v10003332mg</name>
</gene>
<evidence type="ECO:0000313" key="3">
    <source>
        <dbReference type="Proteomes" id="UP000030689"/>
    </source>
</evidence>
<protein>
    <submittedName>
        <fullName evidence="2">Uncharacterized protein</fullName>
    </submittedName>
</protein>
<dbReference type="AlphaFoldDB" id="V4LLU0"/>
<dbReference type="Gene3D" id="1.20.1260.60">
    <property type="entry name" value="Vacuolar protein sorting-associated protein Ist1"/>
    <property type="match status" value="1"/>
</dbReference>
<name>V4LLU0_EUTSA</name>
<proteinExistence type="inferred from homology"/>
<dbReference type="OMA" id="HAQSDIN"/>
<dbReference type="GO" id="GO:0015031">
    <property type="term" value="P:protein transport"/>
    <property type="evidence" value="ECO:0007669"/>
    <property type="project" value="InterPro"/>
</dbReference>
<dbReference type="KEGG" id="eus:EUTSA_v10003332mg"/>
<dbReference type="Proteomes" id="UP000030689">
    <property type="component" value="Unassembled WGS sequence"/>
</dbReference>
<dbReference type="Pfam" id="PF03398">
    <property type="entry name" value="Ist1"/>
    <property type="match status" value="1"/>
</dbReference>
<dbReference type="InterPro" id="IPR005061">
    <property type="entry name" value="Ist1"/>
</dbReference>
<dbReference type="InterPro" id="IPR042277">
    <property type="entry name" value="IST1-like"/>
</dbReference>
<dbReference type="PANTHER" id="PTHR12161:SF58">
    <property type="entry name" value="REGULATOR OF VPS4 ACTIVITY IN THE MVB PATHWAY PROTEIN"/>
    <property type="match status" value="1"/>
</dbReference>
<keyword evidence="3" id="KW-1185">Reference proteome</keyword>
<feature type="non-terminal residue" evidence="2">
    <location>
        <position position="1"/>
    </location>
</feature>
<evidence type="ECO:0000313" key="2">
    <source>
        <dbReference type="EMBL" id="ESQ44709.1"/>
    </source>
</evidence>
<dbReference type="OrthoDB" id="29853at2759"/>
<organism evidence="2 3">
    <name type="scientific">Eutrema salsugineum</name>
    <name type="common">Saltwater cress</name>
    <name type="synonym">Sisymbrium salsugineum</name>
    <dbReference type="NCBI Taxonomy" id="72664"/>
    <lineage>
        <taxon>Eukaryota</taxon>
        <taxon>Viridiplantae</taxon>
        <taxon>Streptophyta</taxon>
        <taxon>Embryophyta</taxon>
        <taxon>Tracheophyta</taxon>
        <taxon>Spermatophyta</taxon>
        <taxon>Magnoliopsida</taxon>
        <taxon>eudicotyledons</taxon>
        <taxon>Gunneridae</taxon>
        <taxon>Pentapetalae</taxon>
        <taxon>rosids</taxon>
        <taxon>malvids</taxon>
        <taxon>Brassicales</taxon>
        <taxon>Brassicaceae</taxon>
        <taxon>Eutremeae</taxon>
        <taxon>Eutrema</taxon>
    </lineage>
</organism>
<sequence length="211" mass="24321">CIIRHTQSDIDELLLSSRFQETIHKVKHIFEDKTRLAAYAQVDYFCSFILQNFSQLKRQSDVHLLPEETKVAMAGLIFAASRIGELKELQYIRSLFFERFGPEFDKDSAYLRPGNFVTTEIIQIFSTMMPQDAISPKIGMETSQKYQPNITTTVESITEDSDSSNNLGFRYSDAVKIEILTTGVSRANAMKEFLHLNRVESQVRDRSLFMR</sequence>
<reference evidence="2 3" key="1">
    <citation type="journal article" date="2013" name="Front. Plant Sci.">
        <title>The Reference Genome of the Halophytic Plant Eutrema salsugineum.</title>
        <authorList>
            <person name="Yang R."/>
            <person name="Jarvis D.E."/>
            <person name="Chen H."/>
            <person name="Beilstein M.A."/>
            <person name="Grimwood J."/>
            <person name="Jenkins J."/>
            <person name="Shu S."/>
            <person name="Prochnik S."/>
            <person name="Xin M."/>
            <person name="Ma C."/>
            <person name="Schmutz J."/>
            <person name="Wing R.A."/>
            <person name="Mitchell-Olds T."/>
            <person name="Schumaker K.S."/>
            <person name="Wang X."/>
        </authorList>
    </citation>
    <scope>NUCLEOTIDE SEQUENCE [LARGE SCALE GENOMIC DNA]</scope>
</reference>
<dbReference type="PANTHER" id="PTHR12161">
    <property type="entry name" value="IST1 FAMILY MEMBER"/>
    <property type="match status" value="1"/>
</dbReference>
<dbReference type="eggNOG" id="KOG2027">
    <property type="taxonomic scope" value="Eukaryota"/>
</dbReference>
<comment type="similarity">
    <text evidence="1">Belongs to the IST1 family.</text>
</comment>
<accession>V4LLU0</accession>
<dbReference type="STRING" id="72664.V4LLU0"/>